<feature type="domain" description="NAD-dependent epimerase/dehydratase" evidence="2">
    <location>
        <begin position="5"/>
        <end position="174"/>
    </location>
</feature>
<name>A0A382IHM3_9ZZZZ</name>
<dbReference type="PANTHER" id="PTHR43000">
    <property type="entry name" value="DTDP-D-GLUCOSE 4,6-DEHYDRATASE-RELATED"/>
    <property type="match status" value="1"/>
</dbReference>
<feature type="non-terminal residue" evidence="3">
    <location>
        <position position="181"/>
    </location>
</feature>
<dbReference type="InterPro" id="IPR036291">
    <property type="entry name" value="NAD(P)-bd_dom_sf"/>
</dbReference>
<evidence type="ECO:0000256" key="1">
    <source>
        <dbReference type="ARBA" id="ARBA00007637"/>
    </source>
</evidence>
<dbReference type="Gene3D" id="3.40.50.720">
    <property type="entry name" value="NAD(P)-binding Rossmann-like Domain"/>
    <property type="match status" value="1"/>
</dbReference>
<dbReference type="InterPro" id="IPR001509">
    <property type="entry name" value="Epimerase_deHydtase"/>
</dbReference>
<comment type="similarity">
    <text evidence="1">Belongs to the NAD(P)-dependent epimerase/dehydratase family.</text>
</comment>
<protein>
    <recommendedName>
        <fullName evidence="2">NAD-dependent epimerase/dehydratase domain-containing protein</fullName>
    </recommendedName>
</protein>
<gene>
    <name evidence="3" type="ORF">METZ01_LOCUS252098</name>
</gene>
<organism evidence="3">
    <name type="scientific">marine metagenome</name>
    <dbReference type="NCBI Taxonomy" id="408172"/>
    <lineage>
        <taxon>unclassified sequences</taxon>
        <taxon>metagenomes</taxon>
        <taxon>ecological metagenomes</taxon>
    </lineage>
</organism>
<proteinExistence type="inferred from homology"/>
<accession>A0A382IHM3</accession>
<dbReference type="EMBL" id="UINC01067517">
    <property type="protein sequence ID" value="SVB99244.1"/>
    <property type="molecule type" value="Genomic_DNA"/>
</dbReference>
<dbReference type="Pfam" id="PF01370">
    <property type="entry name" value="Epimerase"/>
    <property type="match status" value="1"/>
</dbReference>
<reference evidence="3" key="1">
    <citation type="submission" date="2018-05" db="EMBL/GenBank/DDBJ databases">
        <authorList>
            <person name="Lanie J.A."/>
            <person name="Ng W.-L."/>
            <person name="Kazmierczak K.M."/>
            <person name="Andrzejewski T.M."/>
            <person name="Davidsen T.M."/>
            <person name="Wayne K.J."/>
            <person name="Tettelin H."/>
            <person name="Glass J.I."/>
            <person name="Rusch D."/>
            <person name="Podicherti R."/>
            <person name="Tsui H.-C.T."/>
            <person name="Winkler M.E."/>
        </authorList>
    </citation>
    <scope>NUCLEOTIDE SEQUENCE</scope>
</reference>
<evidence type="ECO:0000313" key="3">
    <source>
        <dbReference type="EMBL" id="SVB99244.1"/>
    </source>
</evidence>
<dbReference type="AlphaFoldDB" id="A0A382IHM3"/>
<dbReference type="SUPFAM" id="SSF51735">
    <property type="entry name" value="NAD(P)-binding Rossmann-fold domains"/>
    <property type="match status" value="1"/>
</dbReference>
<sequence length="181" mass="20182">MSNVALLTGITGFIGRNLANELLNHGWEIHAIIREESNLSNLGNLKNNCSFHTHDGSIESMIGIHKKLKIDVVFHLASLYLANHKAEEVSELITSNIQFSTQLLEGMLEGGSKKIINVGSYAQHNDSEEFDPFNLYSSTKEAFQNILYFYHLAHGLSCLTLKLFDTYGLGDTRGKLINLIT</sequence>
<evidence type="ECO:0000259" key="2">
    <source>
        <dbReference type="Pfam" id="PF01370"/>
    </source>
</evidence>